<sequence>MYSRLFCTGIGLIAVYNNEHLRPNGAGIAISNHMTPNDVQALFAAVPLGSSHGFVVTGQKHLGIIGIAISNHMTPNDVQALFAAVPLGSSHGFVVTGQKHLGIIAKAIDTKLTFTSDVDLEDVDVASGSVESSEE</sequence>
<dbReference type="EMBL" id="KN716171">
    <property type="protein sequence ID" value="KJH52075.1"/>
    <property type="molecule type" value="Genomic_DNA"/>
</dbReference>
<keyword evidence="2" id="KW-1185">Reference proteome</keyword>
<dbReference type="AlphaFoldDB" id="A0A0D8Y5Q4"/>
<reference evidence="1 2" key="1">
    <citation type="submission" date="2013-11" db="EMBL/GenBank/DDBJ databases">
        <title>Draft genome of the bovine lungworm Dictyocaulus viviparus.</title>
        <authorList>
            <person name="Mitreva M."/>
        </authorList>
    </citation>
    <scope>NUCLEOTIDE SEQUENCE [LARGE SCALE GENOMIC DNA]</scope>
    <source>
        <strain evidence="1 2">HannoverDv2000</strain>
    </source>
</reference>
<accession>A0A0D8Y5Q4</accession>
<evidence type="ECO:0000313" key="1">
    <source>
        <dbReference type="EMBL" id="KJH52075.1"/>
    </source>
</evidence>
<proteinExistence type="predicted"/>
<gene>
    <name evidence="1" type="ORF">DICVIV_01777</name>
</gene>
<dbReference type="Proteomes" id="UP000053766">
    <property type="component" value="Unassembled WGS sequence"/>
</dbReference>
<dbReference type="OrthoDB" id="272512at2759"/>
<name>A0A0D8Y5Q4_DICVI</name>
<organism evidence="1 2">
    <name type="scientific">Dictyocaulus viviparus</name>
    <name type="common">Bovine lungworm</name>
    <dbReference type="NCBI Taxonomy" id="29172"/>
    <lineage>
        <taxon>Eukaryota</taxon>
        <taxon>Metazoa</taxon>
        <taxon>Ecdysozoa</taxon>
        <taxon>Nematoda</taxon>
        <taxon>Chromadorea</taxon>
        <taxon>Rhabditida</taxon>
        <taxon>Rhabditina</taxon>
        <taxon>Rhabditomorpha</taxon>
        <taxon>Strongyloidea</taxon>
        <taxon>Metastrongylidae</taxon>
        <taxon>Dictyocaulus</taxon>
    </lineage>
</organism>
<reference evidence="2" key="2">
    <citation type="journal article" date="2016" name="Sci. Rep.">
        <title>Dictyocaulus viviparus genome, variome and transcriptome elucidate lungworm biology and support future intervention.</title>
        <authorList>
            <person name="McNulty S.N."/>
            <person name="Strube C."/>
            <person name="Rosa B.A."/>
            <person name="Martin J.C."/>
            <person name="Tyagi R."/>
            <person name="Choi Y.J."/>
            <person name="Wang Q."/>
            <person name="Hallsworth Pepin K."/>
            <person name="Zhang X."/>
            <person name="Ozersky P."/>
            <person name="Wilson R.K."/>
            <person name="Sternberg P.W."/>
            <person name="Gasser R.B."/>
            <person name="Mitreva M."/>
        </authorList>
    </citation>
    <scope>NUCLEOTIDE SEQUENCE [LARGE SCALE GENOMIC DNA]</scope>
    <source>
        <strain evidence="2">HannoverDv2000</strain>
    </source>
</reference>
<protein>
    <submittedName>
        <fullName evidence="1">Uncharacterized protein</fullName>
    </submittedName>
</protein>
<dbReference type="STRING" id="29172.A0A0D8Y5Q4"/>
<evidence type="ECO:0000313" key="2">
    <source>
        <dbReference type="Proteomes" id="UP000053766"/>
    </source>
</evidence>